<dbReference type="EMBL" id="GBRH01280449">
    <property type="protein sequence ID" value="JAD17446.1"/>
    <property type="molecule type" value="Transcribed_RNA"/>
</dbReference>
<reference evidence="2" key="1">
    <citation type="submission" date="2014-09" db="EMBL/GenBank/DDBJ databases">
        <authorList>
            <person name="Magalhaes I.L.F."/>
            <person name="Oliveira U."/>
            <person name="Santos F.R."/>
            <person name="Vidigal T.H.D.A."/>
            <person name="Brescovit A.D."/>
            <person name="Santos A.J."/>
        </authorList>
    </citation>
    <scope>NUCLEOTIDE SEQUENCE</scope>
    <source>
        <tissue evidence="2">Shoot tissue taken approximately 20 cm above the soil surface</tissue>
    </source>
</reference>
<feature type="compositionally biased region" description="Polar residues" evidence="1">
    <location>
        <begin position="36"/>
        <end position="45"/>
    </location>
</feature>
<dbReference type="AlphaFoldDB" id="A0A0A9U7U5"/>
<accession>A0A0A9U7U5</accession>
<proteinExistence type="predicted"/>
<evidence type="ECO:0000313" key="2">
    <source>
        <dbReference type="EMBL" id="JAD17446.1"/>
    </source>
</evidence>
<reference evidence="2" key="2">
    <citation type="journal article" date="2015" name="Data Brief">
        <title>Shoot transcriptome of the giant reed, Arundo donax.</title>
        <authorList>
            <person name="Barrero R.A."/>
            <person name="Guerrero F.D."/>
            <person name="Moolhuijzen P."/>
            <person name="Goolsby J.A."/>
            <person name="Tidwell J."/>
            <person name="Bellgard S.E."/>
            <person name="Bellgard M.I."/>
        </authorList>
    </citation>
    <scope>NUCLEOTIDE SEQUENCE</scope>
    <source>
        <tissue evidence="2">Shoot tissue taken approximately 20 cm above the soil surface</tissue>
    </source>
</reference>
<evidence type="ECO:0000256" key="1">
    <source>
        <dbReference type="SAM" id="MobiDB-lite"/>
    </source>
</evidence>
<protein>
    <submittedName>
        <fullName evidence="2">Uncharacterized protein</fullName>
    </submittedName>
</protein>
<name>A0A0A9U7U5_ARUDO</name>
<sequence>MSQIDAPLQGMCSSSLKLMPTQGDRDSPCLNPQDELLNQGSNPPKSSSSSSSSSEMSSFTPC</sequence>
<organism evidence="2">
    <name type="scientific">Arundo donax</name>
    <name type="common">Giant reed</name>
    <name type="synonym">Donax arundinaceus</name>
    <dbReference type="NCBI Taxonomy" id="35708"/>
    <lineage>
        <taxon>Eukaryota</taxon>
        <taxon>Viridiplantae</taxon>
        <taxon>Streptophyta</taxon>
        <taxon>Embryophyta</taxon>
        <taxon>Tracheophyta</taxon>
        <taxon>Spermatophyta</taxon>
        <taxon>Magnoliopsida</taxon>
        <taxon>Liliopsida</taxon>
        <taxon>Poales</taxon>
        <taxon>Poaceae</taxon>
        <taxon>PACMAD clade</taxon>
        <taxon>Arundinoideae</taxon>
        <taxon>Arundineae</taxon>
        <taxon>Arundo</taxon>
    </lineage>
</organism>
<feature type="region of interest" description="Disordered" evidence="1">
    <location>
        <begin position="1"/>
        <end position="62"/>
    </location>
</feature>
<feature type="compositionally biased region" description="Low complexity" evidence="1">
    <location>
        <begin position="46"/>
        <end position="62"/>
    </location>
</feature>